<evidence type="ECO:0000313" key="1">
    <source>
        <dbReference type="EMBL" id="RZC59759.1"/>
    </source>
</evidence>
<gene>
    <name evidence="1" type="ORF">C5167_007058</name>
</gene>
<name>A0A4Y7JJ15_PAPSO</name>
<dbReference type="EMBL" id="CM010718">
    <property type="protein sequence ID" value="RZC59759.1"/>
    <property type="molecule type" value="Genomic_DNA"/>
</dbReference>
<dbReference type="GO" id="GO:0005634">
    <property type="term" value="C:nucleus"/>
    <property type="evidence" value="ECO:0007669"/>
    <property type="project" value="TreeGrafter"/>
</dbReference>
<dbReference type="Gramene" id="RZC59759">
    <property type="protein sequence ID" value="RZC59759"/>
    <property type="gene ID" value="C5167_007058"/>
</dbReference>
<dbReference type="Proteomes" id="UP000316621">
    <property type="component" value="Chromosome 4"/>
</dbReference>
<accession>A0A4Y7JJ15</accession>
<keyword evidence="2" id="KW-1185">Reference proteome</keyword>
<evidence type="ECO:0000313" key="2">
    <source>
        <dbReference type="Proteomes" id="UP000316621"/>
    </source>
</evidence>
<sequence length="143" mass="16668">MFGLFGAKGQGTQIHIWNLEEWGSECHLEWTKNDDDADSNEEGDILIRSRRARKRPGQFSKQVPLDYSLRSHLEVIFLNPRMKIPVSYRHFVKSFPLAKSLNETKVIRGDIMGKPIQVILGRRQKEWELRNCGIFFVLAWAIN</sequence>
<dbReference type="GO" id="GO:0016887">
    <property type="term" value="F:ATP hydrolysis activity"/>
    <property type="evidence" value="ECO:0007669"/>
    <property type="project" value="InterPro"/>
</dbReference>
<dbReference type="AlphaFoldDB" id="A0A4Y7JJ15"/>
<organism evidence="1 2">
    <name type="scientific">Papaver somniferum</name>
    <name type="common">Opium poppy</name>
    <dbReference type="NCBI Taxonomy" id="3469"/>
    <lineage>
        <taxon>Eukaryota</taxon>
        <taxon>Viridiplantae</taxon>
        <taxon>Streptophyta</taxon>
        <taxon>Embryophyta</taxon>
        <taxon>Tracheophyta</taxon>
        <taxon>Spermatophyta</taxon>
        <taxon>Magnoliopsida</taxon>
        <taxon>Ranunculales</taxon>
        <taxon>Papaveraceae</taxon>
        <taxon>Papaveroideae</taxon>
        <taxon>Papaver</taxon>
    </lineage>
</organism>
<reference evidence="1 2" key="1">
    <citation type="journal article" date="2018" name="Science">
        <title>The opium poppy genome and morphinan production.</title>
        <authorList>
            <person name="Guo L."/>
            <person name="Winzer T."/>
            <person name="Yang X."/>
            <person name="Li Y."/>
            <person name="Ning Z."/>
            <person name="He Z."/>
            <person name="Teodor R."/>
            <person name="Lu Y."/>
            <person name="Bowser T.A."/>
            <person name="Graham I.A."/>
            <person name="Ye K."/>
        </authorList>
    </citation>
    <scope>NUCLEOTIDE SEQUENCE [LARGE SCALE GENOMIC DNA]</scope>
    <source>
        <strain evidence="2">cv. HN1</strain>
        <tissue evidence="1">Leaves</tissue>
    </source>
</reference>
<proteinExistence type="predicted"/>
<dbReference type="PANTHER" id="PTHR23336:SF11">
    <property type="entry name" value="OS06G0622000 PROTEIN"/>
    <property type="match status" value="1"/>
</dbReference>
<dbReference type="InterPro" id="IPR045261">
    <property type="entry name" value="MORC_ATPase"/>
</dbReference>
<dbReference type="PANTHER" id="PTHR23336">
    <property type="entry name" value="ZINC FINGER CW-TYPE COILED-COIL DOMAIN PROTEIN 3"/>
    <property type="match status" value="1"/>
</dbReference>
<protein>
    <submittedName>
        <fullName evidence="1">Uncharacterized protein</fullName>
    </submittedName>
</protein>